<protein>
    <submittedName>
        <fullName evidence="1">Uncharacterized protein</fullName>
    </submittedName>
</protein>
<dbReference type="AlphaFoldDB" id="A0A7C9AK51"/>
<dbReference type="EMBL" id="GISG01247583">
    <property type="protein sequence ID" value="MBA4670472.1"/>
    <property type="molecule type" value="Transcribed_RNA"/>
</dbReference>
<reference evidence="1" key="2">
    <citation type="submission" date="2020-07" db="EMBL/GenBank/DDBJ databases">
        <authorList>
            <person name="Vera ALvarez R."/>
            <person name="Arias-Moreno D.M."/>
            <person name="Jimenez-Jacinto V."/>
            <person name="Jimenez-Bremont J.F."/>
            <person name="Swaminathan K."/>
            <person name="Moose S.P."/>
            <person name="Guerrero-Gonzalez M.L."/>
            <person name="Marino-Ramirez L."/>
            <person name="Landsman D."/>
            <person name="Rodriguez-Kessler M."/>
            <person name="Delgado-Sanchez P."/>
        </authorList>
    </citation>
    <scope>NUCLEOTIDE SEQUENCE</scope>
    <source>
        <tissue evidence="1">Cladode</tissue>
    </source>
</reference>
<proteinExistence type="predicted"/>
<organism evidence="1">
    <name type="scientific">Opuntia streptacantha</name>
    <name type="common">Prickly pear cactus</name>
    <name type="synonym">Opuntia cardona</name>
    <dbReference type="NCBI Taxonomy" id="393608"/>
    <lineage>
        <taxon>Eukaryota</taxon>
        <taxon>Viridiplantae</taxon>
        <taxon>Streptophyta</taxon>
        <taxon>Embryophyta</taxon>
        <taxon>Tracheophyta</taxon>
        <taxon>Spermatophyta</taxon>
        <taxon>Magnoliopsida</taxon>
        <taxon>eudicotyledons</taxon>
        <taxon>Gunneridae</taxon>
        <taxon>Pentapetalae</taxon>
        <taxon>Caryophyllales</taxon>
        <taxon>Cactineae</taxon>
        <taxon>Cactaceae</taxon>
        <taxon>Opuntioideae</taxon>
        <taxon>Opuntia</taxon>
    </lineage>
</organism>
<evidence type="ECO:0000313" key="1">
    <source>
        <dbReference type="EMBL" id="MBA4670472.1"/>
    </source>
</evidence>
<accession>A0A7C9AK51</accession>
<reference evidence="1" key="1">
    <citation type="journal article" date="2013" name="J. Plant Res.">
        <title>Effect of fungi and light on seed germination of three Opuntia species from semiarid lands of central Mexico.</title>
        <authorList>
            <person name="Delgado-Sanchez P."/>
            <person name="Jimenez-Bremont J.F."/>
            <person name="Guerrero-Gonzalez Mde L."/>
            <person name="Flores J."/>
        </authorList>
    </citation>
    <scope>NUCLEOTIDE SEQUENCE</scope>
    <source>
        <tissue evidence="1">Cladode</tissue>
    </source>
</reference>
<sequence length="159" mass="17395">MQASRTWIISAGIPSFSRPRTRTVLCGKLYLSSGMLFAVCSSPKIEKPSRFFLSKKFFTLLTGTSIMGTHFSAVTLINWNCLSCSTLASAIAKLLALNTSQVLAKPARLGIRSIRDATSTNCCRLAFNFSIYMTLDCNVCSRSWSSLSISANQKTCLRG</sequence>
<name>A0A7C9AK51_OPUST</name>
<dbReference type="EMBL" id="GISG01247582">
    <property type="protein sequence ID" value="MBA4670471.1"/>
    <property type="molecule type" value="Transcribed_RNA"/>
</dbReference>